<name>A0A1Y2DKY7_9FUNG</name>
<dbReference type="Proteomes" id="UP000193920">
    <property type="component" value="Unassembled WGS sequence"/>
</dbReference>
<gene>
    <name evidence="2" type="ORF">LY90DRAFT_701327</name>
</gene>
<evidence type="ECO:0000313" key="2">
    <source>
        <dbReference type="EMBL" id="ORY59796.1"/>
    </source>
</evidence>
<comment type="caution">
    <text evidence="2">The sequence shown here is derived from an EMBL/GenBank/DDBJ whole genome shotgun (WGS) entry which is preliminary data.</text>
</comment>
<organism evidence="2 3">
    <name type="scientific">Neocallimastix californiae</name>
    <dbReference type="NCBI Taxonomy" id="1754190"/>
    <lineage>
        <taxon>Eukaryota</taxon>
        <taxon>Fungi</taxon>
        <taxon>Fungi incertae sedis</taxon>
        <taxon>Chytridiomycota</taxon>
        <taxon>Chytridiomycota incertae sedis</taxon>
        <taxon>Neocallimastigomycetes</taxon>
        <taxon>Neocallimastigales</taxon>
        <taxon>Neocallimastigaceae</taxon>
        <taxon>Neocallimastix</taxon>
    </lineage>
</organism>
<feature type="region of interest" description="Disordered" evidence="1">
    <location>
        <begin position="98"/>
        <end position="130"/>
    </location>
</feature>
<feature type="compositionally biased region" description="Basic and acidic residues" evidence="1">
    <location>
        <begin position="104"/>
        <end position="130"/>
    </location>
</feature>
<sequence length="130" mass="15772">MTRLERQKRELERLCEQFKQITQSNKSELQERRKIFEQKEPHRGEISRSENTKITKEMAFAEYQQALKTLQKKLDESTQRENAQKLKIKELENEIQQLQQAKNESSKQKFSQYEEERNQSNTKLQKEESH</sequence>
<proteinExistence type="predicted"/>
<reference evidence="2 3" key="1">
    <citation type="submission" date="2016-08" db="EMBL/GenBank/DDBJ databases">
        <title>A Parts List for Fungal Cellulosomes Revealed by Comparative Genomics.</title>
        <authorList>
            <consortium name="DOE Joint Genome Institute"/>
            <person name="Haitjema C.H."/>
            <person name="Gilmore S.P."/>
            <person name="Henske J.K."/>
            <person name="Solomon K.V."/>
            <person name="De Groot R."/>
            <person name="Kuo A."/>
            <person name="Mondo S.J."/>
            <person name="Salamov A.A."/>
            <person name="Labutti K."/>
            <person name="Zhao Z."/>
            <person name="Chiniquy J."/>
            <person name="Barry K."/>
            <person name="Brewer H.M."/>
            <person name="Purvine S.O."/>
            <person name="Wright A.T."/>
            <person name="Boxma B."/>
            <person name="Van Alen T."/>
            <person name="Hackstein J.H."/>
            <person name="Baker S.E."/>
            <person name="Grigoriev I.V."/>
            <person name="O'Malley M.A."/>
        </authorList>
    </citation>
    <scope>NUCLEOTIDE SEQUENCE [LARGE SCALE GENOMIC DNA]</scope>
    <source>
        <strain evidence="2 3">G1</strain>
    </source>
</reference>
<evidence type="ECO:0000256" key="1">
    <source>
        <dbReference type="SAM" id="MobiDB-lite"/>
    </source>
</evidence>
<dbReference type="AlphaFoldDB" id="A0A1Y2DKY7"/>
<accession>A0A1Y2DKY7</accession>
<keyword evidence="3" id="KW-1185">Reference proteome</keyword>
<protein>
    <submittedName>
        <fullName evidence="2">Uncharacterized protein</fullName>
    </submittedName>
</protein>
<evidence type="ECO:0000313" key="3">
    <source>
        <dbReference type="Proteomes" id="UP000193920"/>
    </source>
</evidence>
<dbReference type="EMBL" id="MCOG01000063">
    <property type="protein sequence ID" value="ORY59796.1"/>
    <property type="molecule type" value="Genomic_DNA"/>
</dbReference>